<sequence>MDAIRTLAGRYEVHRLLGRGGMAEVHEGVDTRLGRRVAIKLLRSDLARDPSFHERLRREAQAAASLNHPSAVAVYDSGEEQVYDSGGAVVHVPYIVMEYVEGKTLREVLQEHGHLTVQESLDVIAGVLAPLRHSHDQGIVHRDIKPANVMLTPEGDVKVMDFGIARAIADNSSVTQTSAVVGTAQYLSPEQARGEVVDARTDLYSTACLLYELLTGRPPFLGDSPLAVAYQHVGETPVPPSAHVPDIPAAVDRLVLHALDKDRDRRYQNAHTFREDALAARDGRPLSIDSPDDDATQAMTQATRLAPAAIGAPTQAMAAAEPGTDTGNFEQVMGRPPEDEEELEEKEKSRKGWWIFGTILLLLALGALGWFVYELSRERPPEQVEIVDLERRDPADAQAYLQELGLEVAQDEEPSDEIDEGLVTRTDPAAGTLVDVGSTVTVFVSTGPDVIAVPDVSGETESRARQLLEQAGLEPGSNIEENSPDVRAGDVIETRPEADREVRRGSTVDLVLSTGRVEVPDVTGAASADEACGILEGDDYQLGCRTEDVETDEHDPGTVVSQSTSGGETVEQGATITLEIAVEPPEPEPSPTEDNDNGNNGGGEGGGNRGPRDWDDIFNWDQ</sequence>
<feature type="region of interest" description="Disordered" evidence="11">
    <location>
        <begin position="313"/>
        <end position="345"/>
    </location>
</feature>
<keyword evidence="2" id="KW-0723">Serine/threonine-protein kinase</keyword>
<keyword evidence="4" id="KW-0677">Repeat</keyword>
<dbReference type="SMART" id="SM00740">
    <property type="entry name" value="PASTA"/>
    <property type="match status" value="3"/>
</dbReference>
<feature type="binding site" evidence="10">
    <location>
        <position position="40"/>
    </location>
    <ligand>
        <name>ATP</name>
        <dbReference type="ChEBI" id="CHEBI:30616"/>
    </ligand>
</feature>
<dbReference type="Proteomes" id="UP000616114">
    <property type="component" value="Unassembled WGS sequence"/>
</dbReference>
<dbReference type="GO" id="GO:0045717">
    <property type="term" value="P:negative regulation of fatty acid biosynthetic process"/>
    <property type="evidence" value="ECO:0007669"/>
    <property type="project" value="UniProtKB-ARBA"/>
</dbReference>
<keyword evidence="12" id="KW-1133">Transmembrane helix</keyword>
<feature type="domain" description="Protein kinase" evidence="13">
    <location>
        <begin position="11"/>
        <end position="278"/>
    </location>
</feature>
<dbReference type="PROSITE" id="PS51178">
    <property type="entry name" value="PASTA"/>
    <property type="match status" value="3"/>
</dbReference>
<dbReference type="GO" id="GO:0005524">
    <property type="term" value="F:ATP binding"/>
    <property type="evidence" value="ECO:0007669"/>
    <property type="project" value="UniProtKB-UniRule"/>
</dbReference>
<dbReference type="InterPro" id="IPR005543">
    <property type="entry name" value="PASTA_dom"/>
</dbReference>
<dbReference type="PANTHER" id="PTHR43289:SF6">
    <property type="entry name" value="SERINE_THREONINE-PROTEIN KINASE NEKL-3"/>
    <property type="match status" value="1"/>
</dbReference>
<dbReference type="RefSeq" id="WP_188551101.1">
    <property type="nucleotide sequence ID" value="NZ_BMFY01000010.1"/>
</dbReference>
<comment type="caution">
    <text evidence="15">The sequence shown here is derived from an EMBL/GenBank/DDBJ whole genome shotgun (WGS) entry which is preliminary data.</text>
</comment>
<feature type="domain" description="PASTA" evidence="14">
    <location>
        <begin position="447"/>
        <end position="512"/>
    </location>
</feature>
<evidence type="ECO:0000256" key="2">
    <source>
        <dbReference type="ARBA" id="ARBA00022527"/>
    </source>
</evidence>
<dbReference type="InterPro" id="IPR000719">
    <property type="entry name" value="Prot_kinase_dom"/>
</dbReference>
<comment type="catalytic activity">
    <reaction evidence="8">
        <text>L-threonyl-[protein] + ATP = O-phospho-L-threonyl-[protein] + ADP + H(+)</text>
        <dbReference type="Rhea" id="RHEA:46608"/>
        <dbReference type="Rhea" id="RHEA-COMP:11060"/>
        <dbReference type="Rhea" id="RHEA-COMP:11605"/>
        <dbReference type="ChEBI" id="CHEBI:15378"/>
        <dbReference type="ChEBI" id="CHEBI:30013"/>
        <dbReference type="ChEBI" id="CHEBI:30616"/>
        <dbReference type="ChEBI" id="CHEBI:61977"/>
        <dbReference type="ChEBI" id="CHEBI:456216"/>
        <dbReference type="EC" id="2.7.11.1"/>
    </reaction>
</comment>
<feature type="compositionally biased region" description="Gly residues" evidence="11">
    <location>
        <begin position="599"/>
        <end position="609"/>
    </location>
</feature>
<evidence type="ECO:0000313" key="16">
    <source>
        <dbReference type="Proteomes" id="UP000616114"/>
    </source>
</evidence>
<dbReference type="AlphaFoldDB" id="A0A8J2TZC9"/>
<accession>A0A8J2TZC9</accession>
<feature type="domain" description="PASTA" evidence="14">
    <location>
        <begin position="380"/>
        <end position="446"/>
    </location>
</feature>
<feature type="transmembrane region" description="Helical" evidence="12">
    <location>
        <begin position="353"/>
        <end position="373"/>
    </location>
</feature>
<reference evidence="15" key="1">
    <citation type="journal article" date="2014" name="Int. J. Syst. Evol. Microbiol.">
        <title>Complete genome sequence of Corynebacterium casei LMG S-19264T (=DSM 44701T), isolated from a smear-ripened cheese.</title>
        <authorList>
            <consortium name="US DOE Joint Genome Institute (JGI-PGF)"/>
            <person name="Walter F."/>
            <person name="Albersmeier A."/>
            <person name="Kalinowski J."/>
            <person name="Ruckert C."/>
        </authorList>
    </citation>
    <scope>NUCLEOTIDE SEQUENCE</scope>
    <source>
        <strain evidence="15">CGMCC 1.12785</strain>
    </source>
</reference>
<feature type="domain" description="PASTA" evidence="14">
    <location>
        <begin position="513"/>
        <end position="582"/>
    </location>
</feature>
<dbReference type="FunFam" id="3.30.200.20:FF:000035">
    <property type="entry name" value="Serine/threonine protein kinase Stk1"/>
    <property type="match status" value="1"/>
</dbReference>
<evidence type="ECO:0000256" key="10">
    <source>
        <dbReference type="PROSITE-ProRule" id="PRU10141"/>
    </source>
</evidence>
<organism evidence="15 16">
    <name type="scientific">Sediminivirga luteola</name>
    <dbReference type="NCBI Taxonomy" id="1774748"/>
    <lineage>
        <taxon>Bacteria</taxon>
        <taxon>Bacillati</taxon>
        <taxon>Actinomycetota</taxon>
        <taxon>Actinomycetes</taxon>
        <taxon>Micrococcales</taxon>
        <taxon>Brevibacteriaceae</taxon>
        <taxon>Sediminivirga</taxon>
    </lineage>
</organism>
<evidence type="ECO:0000259" key="13">
    <source>
        <dbReference type="PROSITE" id="PS50011"/>
    </source>
</evidence>
<dbReference type="InterPro" id="IPR008271">
    <property type="entry name" value="Ser/Thr_kinase_AS"/>
</dbReference>
<dbReference type="PROSITE" id="PS00107">
    <property type="entry name" value="PROTEIN_KINASE_ATP"/>
    <property type="match status" value="1"/>
</dbReference>
<dbReference type="PROSITE" id="PS50011">
    <property type="entry name" value="PROTEIN_KINASE_DOM"/>
    <property type="match status" value="1"/>
</dbReference>
<dbReference type="Pfam" id="PF00069">
    <property type="entry name" value="Pkinase"/>
    <property type="match status" value="1"/>
</dbReference>
<dbReference type="PROSITE" id="PS00108">
    <property type="entry name" value="PROTEIN_KINASE_ST"/>
    <property type="match status" value="1"/>
</dbReference>
<evidence type="ECO:0000313" key="15">
    <source>
        <dbReference type="EMBL" id="GGA19793.1"/>
    </source>
</evidence>
<keyword evidence="6 15" id="KW-0418">Kinase</keyword>
<reference evidence="15" key="2">
    <citation type="submission" date="2020-09" db="EMBL/GenBank/DDBJ databases">
        <authorList>
            <person name="Sun Q."/>
            <person name="Zhou Y."/>
        </authorList>
    </citation>
    <scope>NUCLEOTIDE SEQUENCE</scope>
    <source>
        <strain evidence="15">CGMCC 1.12785</strain>
    </source>
</reference>
<keyword evidence="7 10" id="KW-0067">ATP-binding</keyword>
<dbReference type="Gene3D" id="1.10.510.10">
    <property type="entry name" value="Transferase(Phosphotransferase) domain 1"/>
    <property type="match status" value="1"/>
</dbReference>
<dbReference type="CDD" id="cd14014">
    <property type="entry name" value="STKc_PknB_like"/>
    <property type="match status" value="1"/>
</dbReference>
<dbReference type="EC" id="2.7.11.1" evidence="1"/>
<evidence type="ECO:0000256" key="7">
    <source>
        <dbReference type="ARBA" id="ARBA00022840"/>
    </source>
</evidence>
<dbReference type="GO" id="GO:0004674">
    <property type="term" value="F:protein serine/threonine kinase activity"/>
    <property type="evidence" value="ECO:0007669"/>
    <property type="project" value="UniProtKB-KW"/>
</dbReference>
<dbReference type="CDD" id="cd06577">
    <property type="entry name" value="PASTA_pknB"/>
    <property type="match status" value="3"/>
</dbReference>
<feature type="compositionally biased region" description="Polar residues" evidence="11">
    <location>
        <begin position="559"/>
        <end position="575"/>
    </location>
</feature>
<evidence type="ECO:0000256" key="11">
    <source>
        <dbReference type="SAM" id="MobiDB-lite"/>
    </source>
</evidence>
<evidence type="ECO:0000256" key="5">
    <source>
        <dbReference type="ARBA" id="ARBA00022741"/>
    </source>
</evidence>
<evidence type="ECO:0000256" key="3">
    <source>
        <dbReference type="ARBA" id="ARBA00022679"/>
    </source>
</evidence>
<name>A0A8J2TZC9_9MICO</name>
<keyword evidence="12" id="KW-0812">Transmembrane</keyword>
<dbReference type="SUPFAM" id="SSF56112">
    <property type="entry name" value="Protein kinase-like (PK-like)"/>
    <property type="match status" value="1"/>
</dbReference>
<evidence type="ECO:0000256" key="6">
    <source>
        <dbReference type="ARBA" id="ARBA00022777"/>
    </source>
</evidence>
<keyword evidence="12" id="KW-0472">Membrane</keyword>
<dbReference type="PANTHER" id="PTHR43289">
    <property type="entry name" value="MITOGEN-ACTIVATED PROTEIN KINASE KINASE KINASE 20-RELATED"/>
    <property type="match status" value="1"/>
</dbReference>
<keyword evidence="5 10" id="KW-0547">Nucleotide-binding</keyword>
<dbReference type="EMBL" id="BMFY01000010">
    <property type="protein sequence ID" value="GGA19793.1"/>
    <property type="molecule type" value="Genomic_DNA"/>
</dbReference>
<protein>
    <recommendedName>
        <fullName evidence="1">non-specific serine/threonine protein kinase</fullName>
        <ecNumber evidence="1">2.7.11.1</ecNumber>
    </recommendedName>
</protein>
<dbReference type="SMART" id="SM00220">
    <property type="entry name" value="S_TKc"/>
    <property type="match status" value="1"/>
</dbReference>
<dbReference type="Gene3D" id="3.30.10.20">
    <property type="match status" value="3"/>
</dbReference>
<comment type="catalytic activity">
    <reaction evidence="9">
        <text>L-seryl-[protein] + ATP = O-phospho-L-seryl-[protein] + ADP + H(+)</text>
        <dbReference type="Rhea" id="RHEA:17989"/>
        <dbReference type="Rhea" id="RHEA-COMP:9863"/>
        <dbReference type="Rhea" id="RHEA-COMP:11604"/>
        <dbReference type="ChEBI" id="CHEBI:15378"/>
        <dbReference type="ChEBI" id="CHEBI:29999"/>
        <dbReference type="ChEBI" id="CHEBI:30616"/>
        <dbReference type="ChEBI" id="CHEBI:83421"/>
        <dbReference type="ChEBI" id="CHEBI:456216"/>
        <dbReference type="EC" id="2.7.11.1"/>
    </reaction>
</comment>
<evidence type="ECO:0000256" key="8">
    <source>
        <dbReference type="ARBA" id="ARBA00047899"/>
    </source>
</evidence>
<keyword evidence="3" id="KW-0808">Transferase</keyword>
<evidence type="ECO:0000256" key="9">
    <source>
        <dbReference type="ARBA" id="ARBA00048679"/>
    </source>
</evidence>
<dbReference type="NCBIfam" id="NF033483">
    <property type="entry name" value="PknB_PASTA_kin"/>
    <property type="match status" value="1"/>
</dbReference>
<proteinExistence type="predicted"/>
<dbReference type="InterPro" id="IPR011009">
    <property type="entry name" value="Kinase-like_dom_sf"/>
</dbReference>
<evidence type="ECO:0000256" key="1">
    <source>
        <dbReference type="ARBA" id="ARBA00012513"/>
    </source>
</evidence>
<dbReference type="Pfam" id="PF03793">
    <property type="entry name" value="PASTA"/>
    <property type="match status" value="3"/>
</dbReference>
<dbReference type="Gene3D" id="3.30.200.20">
    <property type="entry name" value="Phosphorylase Kinase, domain 1"/>
    <property type="match status" value="1"/>
</dbReference>
<evidence type="ECO:0000256" key="4">
    <source>
        <dbReference type="ARBA" id="ARBA00022737"/>
    </source>
</evidence>
<dbReference type="InterPro" id="IPR017441">
    <property type="entry name" value="Protein_kinase_ATP_BS"/>
</dbReference>
<evidence type="ECO:0000259" key="14">
    <source>
        <dbReference type="PROSITE" id="PS51178"/>
    </source>
</evidence>
<evidence type="ECO:0000256" key="12">
    <source>
        <dbReference type="SAM" id="Phobius"/>
    </source>
</evidence>
<gene>
    <name evidence="15" type="ORF">GCM10011333_23630</name>
</gene>
<dbReference type="FunFam" id="1.10.510.10:FF:000021">
    <property type="entry name" value="Serine/threonine protein kinase"/>
    <property type="match status" value="1"/>
</dbReference>
<keyword evidence="16" id="KW-1185">Reference proteome</keyword>
<feature type="region of interest" description="Disordered" evidence="11">
    <location>
        <begin position="548"/>
        <end position="622"/>
    </location>
</feature>